<comment type="similarity">
    <text evidence="4">Belongs to the class I-like SAM-binding methyltransferase superfamily. RNA M5U methyltransferase family.</text>
</comment>
<proteinExistence type="inferred from homology"/>
<dbReference type="InterPro" id="IPR002792">
    <property type="entry name" value="TRAM_dom"/>
</dbReference>
<dbReference type="RefSeq" id="WP_283229704.1">
    <property type="nucleotide sequence ID" value="NZ_JASGBQ010000001.1"/>
</dbReference>
<dbReference type="Gene3D" id="2.40.50.1070">
    <property type="match status" value="1"/>
</dbReference>
<reference evidence="7 8" key="1">
    <citation type="submission" date="2023-05" db="EMBL/GenBank/DDBJ databases">
        <title>[ruminococcus] sp. nov., isolated from a pig farm feces dump.</title>
        <authorList>
            <person name="Chang Y.-H."/>
        </authorList>
    </citation>
    <scope>NUCLEOTIDE SEQUENCE [LARGE SCALE GENOMIC DNA]</scope>
    <source>
        <strain evidence="7 8">YH-rum2234</strain>
    </source>
</reference>
<organism evidence="7 8">
    <name type="scientific">Fusibacillus kribbianus</name>
    <dbReference type="NCBI Taxonomy" id="3044208"/>
    <lineage>
        <taxon>Bacteria</taxon>
        <taxon>Bacillati</taxon>
        <taxon>Bacillota</taxon>
        <taxon>Clostridia</taxon>
        <taxon>Lachnospirales</taxon>
        <taxon>Lachnospiraceae</taxon>
        <taxon>Fusibacillus</taxon>
    </lineage>
</organism>
<dbReference type="AlphaFoldDB" id="A0AAP4B8Z1"/>
<dbReference type="InterPro" id="IPR030390">
    <property type="entry name" value="MeTrfase_TrmA_AS"/>
</dbReference>
<keyword evidence="2 4" id="KW-0808">Transferase</keyword>
<dbReference type="GO" id="GO:0001510">
    <property type="term" value="P:RNA methylation"/>
    <property type="evidence" value="ECO:0007669"/>
    <property type="project" value="UniProtKB-ARBA"/>
</dbReference>
<gene>
    <name evidence="7" type="primary">rlmD</name>
    <name evidence="7" type="ORF">QJ036_00330</name>
</gene>
<feature type="domain" description="TRAM" evidence="6">
    <location>
        <begin position="1"/>
        <end position="58"/>
    </location>
</feature>
<evidence type="ECO:0000313" key="7">
    <source>
        <dbReference type="EMBL" id="MDI9240923.1"/>
    </source>
</evidence>
<protein>
    <submittedName>
        <fullName evidence="7">23S rRNA (Uracil(1939)-C(5))-methyltransferase RlmD</fullName>
        <ecNumber evidence="7">2.1.1.190</ecNumber>
    </submittedName>
</protein>
<dbReference type="InterPro" id="IPR012340">
    <property type="entry name" value="NA-bd_OB-fold"/>
</dbReference>
<evidence type="ECO:0000256" key="1">
    <source>
        <dbReference type="ARBA" id="ARBA00022603"/>
    </source>
</evidence>
<dbReference type="GO" id="GO:0008757">
    <property type="term" value="F:S-adenosylmethionine-dependent methyltransferase activity"/>
    <property type="evidence" value="ECO:0007669"/>
    <property type="project" value="UniProtKB-ARBA"/>
</dbReference>
<dbReference type="InterPro" id="IPR029063">
    <property type="entry name" value="SAM-dependent_MTases_sf"/>
</dbReference>
<dbReference type="InterPro" id="IPR010280">
    <property type="entry name" value="U5_MeTrfase_fam"/>
</dbReference>
<dbReference type="GO" id="GO:0008173">
    <property type="term" value="F:RNA methyltransferase activity"/>
    <property type="evidence" value="ECO:0007669"/>
    <property type="project" value="InterPro"/>
</dbReference>
<dbReference type="Gene3D" id="3.40.50.150">
    <property type="entry name" value="Vaccinia Virus protein VP39"/>
    <property type="match status" value="1"/>
</dbReference>
<evidence type="ECO:0000256" key="5">
    <source>
        <dbReference type="PROSITE-ProRule" id="PRU10015"/>
    </source>
</evidence>
<dbReference type="GO" id="GO:0006396">
    <property type="term" value="P:RNA processing"/>
    <property type="evidence" value="ECO:0007669"/>
    <property type="project" value="InterPro"/>
</dbReference>
<dbReference type="PANTHER" id="PTHR11061">
    <property type="entry name" value="RNA M5U METHYLTRANSFERASE"/>
    <property type="match status" value="1"/>
</dbReference>
<accession>A0AAP4B8Z1</accession>
<feature type="active site" evidence="5">
    <location>
        <position position="420"/>
    </location>
</feature>
<evidence type="ECO:0000256" key="4">
    <source>
        <dbReference type="PROSITE-ProRule" id="PRU01024"/>
    </source>
</evidence>
<comment type="caution">
    <text evidence="7">The sequence shown here is derived from an EMBL/GenBank/DDBJ whole genome shotgun (WGS) entry which is preliminary data.</text>
</comment>
<evidence type="ECO:0000259" key="6">
    <source>
        <dbReference type="PROSITE" id="PS50926"/>
    </source>
</evidence>
<feature type="binding site" evidence="4">
    <location>
        <position position="327"/>
    </location>
    <ligand>
        <name>S-adenosyl-L-methionine</name>
        <dbReference type="ChEBI" id="CHEBI:59789"/>
    </ligand>
</feature>
<feature type="active site" description="Nucleophile" evidence="4">
    <location>
        <position position="420"/>
    </location>
</feature>
<dbReference type="Pfam" id="PF05958">
    <property type="entry name" value="tRNA_U5-meth_tr"/>
    <property type="match status" value="1"/>
</dbReference>
<name>A0AAP4B8Z1_9FIRM</name>
<dbReference type="SUPFAM" id="SSF53335">
    <property type="entry name" value="S-adenosyl-L-methionine-dependent methyltransferases"/>
    <property type="match status" value="1"/>
</dbReference>
<dbReference type="SUPFAM" id="SSF50249">
    <property type="entry name" value="Nucleic acid-binding proteins"/>
    <property type="match status" value="1"/>
</dbReference>
<feature type="binding site" evidence="4">
    <location>
        <position position="393"/>
    </location>
    <ligand>
        <name>S-adenosyl-L-methionine</name>
        <dbReference type="ChEBI" id="CHEBI:59789"/>
    </ligand>
</feature>
<evidence type="ECO:0000256" key="2">
    <source>
        <dbReference type="ARBA" id="ARBA00022679"/>
    </source>
</evidence>
<sequence length="555" mass="61991">MKKGEVLEGIVERLDFPNKGILRIDDETVMVKNVLPGQRIQAAVGKRRKGKTEGRLLKVLEPSPLEMEKEPCRHFGICGGCSYQTISYEKQLELKADMVKKLIGESCPEEVFEGIKGSPLQFGYRNKMEYSFGDEIKDGPLMLGMHRRGSFHDIVTVDDCRIADDDFRLVLGETLKLCREAALPFYRKMKHEGYLRHLLVRKAWKTGELLAALVTSGQTEAAFGQNGAEKEQKFLAAFADSLQALPLGGKLIGVLHMRNDSQADVVKSDKTTVLYGQDYFYEELLGLRFKITPFSFFQTNSAGAEVLYSTAREYIGDTKDRLVYDLYSGTGTIAQVLAPVAGKVIGVEIVEEAVEAARENAALNGLSNCEFLAGDVLKVLDTIVEKPDLIVLDPPRDGIHPKALPKIIDYGVERIVYISCKPTSLARDLKVFTAAGYRVERACCVDMFPGTANVETVCLLSKLQAKQHIEIDLNMDELDLTDAEKKATYQEIKDYVLEHSGLKVSSLYIAQVKQKCGIIERENYNKPKSEDTRQPQCPPEKEKAIMEALKHFGMI</sequence>
<evidence type="ECO:0000256" key="3">
    <source>
        <dbReference type="ARBA" id="ARBA00022691"/>
    </source>
</evidence>
<keyword evidence="8" id="KW-1185">Reference proteome</keyword>
<keyword evidence="3 4" id="KW-0949">S-adenosyl-L-methionine</keyword>
<dbReference type="FunFam" id="3.40.50.150:FF:000009">
    <property type="entry name" value="23S rRNA (Uracil(1939)-C(5))-methyltransferase RlmD"/>
    <property type="match status" value="1"/>
</dbReference>
<dbReference type="PROSITE" id="PS51687">
    <property type="entry name" value="SAM_MT_RNA_M5U"/>
    <property type="match status" value="1"/>
</dbReference>
<dbReference type="Proteomes" id="UP001300383">
    <property type="component" value="Unassembled WGS sequence"/>
</dbReference>
<dbReference type="EMBL" id="JASGBQ010000001">
    <property type="protein sequence ID" value="MDI9240923.1"/>
    <property type="molecule type" value="Genomic_DNA"/>
</dbReference>
<dbReference type="PROSITE" id="PS50926">
    <property type="entry name" value="TRAM"/>
    <property type="match status" value="1"/>
</dbReference>
<dbReference type="NCBIfam" id="TIGR00479">
    <property type="entry name" value="rumA"/>
    <property type="match status" value="1"/>
</dbReference>
<dbReference type="EC" id="2.1.1.190" evidence="7"/>
<dbReference type="PROSITE" id="PS01230">
    <property type="entry name" value="TRMA_1"/>
    <property type="match status" value="1"/>
</dbReference>
<feature type="binding site" evidence="4">
    <location>
        <position position="348"/>
    </location>
    <ligand>
        <name>S-adenosyl-L-methionine</name>
        <dbReference type="ChEBI" id="CHEBI:59789"/>
    </ligand>
</feature>
<evidence type="ECO:0000313" key="8">
    <source>
        <dbReference type="Proteomes" id="UP001300383"/>
    </source>
</evidence>
<feature type="binding site" evidence="4">
    <location>
        <position position="298"/>
    </location>
    <ligand>
        <name>S-adenosyl-L-methionine</name>
        <dbReference type="ChEBI" id="CHEBI:59789"/>
    </ligand>
</feature>
<dbReference type="Gene3D" id="2.40.50.140">
    <property type="entry name" value="Nucleic acid-binding proteins"/>
    <property type="match status" value="1"/>
</dbReference>
<dbReference type="CDD" id="cd02440">
    <property type="entry name" value="AdoMet_MTases"/>
    <property type="match status" value="1"/>
</dbReference>
<dbReference type="PANTHER" id="PTHR11061:SF30">
    <property type="entry name" value="TRNA (URACIL(54)-C(5))-METHYLTRANSFERASE"/>
    <property type="match status" value="1"/>
</dbReference>
<keyword evidence="1 4" id="KW-0489">Methyltransferase</keyword>